<evidence type="ECO:0000259" key="1">
    <source>
        <dbReference type="SMART" id="SM00829"/>
    </source>
</evidence>
<dbReference type="InterPro" id="IPR050700">
    <property type="entry name" value="YIM1/Zinc_Alcohol_DH_Fams"/>
</dbReference>
<keyword evidence="3" id="KW-1185">Reference proteome</keyword>
<organism evidence="2 3">
    <name type="scientific">Tribonema minus</name>
    <dbReference type="NCBI Taxonomy" id="303371"/>
    <lineage>
        <taxon>Eukaryota</taxon>
        <taxon>Sar</taxon>
        <taxon>Stramenopiles</taxon>
        <taxon>Ochrophyta</taxon>
        <taxon>PX clade</taxon>
        <taxon>Xanthophyceae</taxon>
        <taxon>Tribonematales</taxon>
        <taxon>Tribonemataceae</taxon>
        <taxon>Tribonema</taxon>
    </lineage>
</organism>
<reference evidence="2" key="1">
    <citation type="submission" date="2021-02" db="EMBL/GenBank/DDBJ databases">
        <title>First Annotated Genome of the Yellow-green Alga Tribonema minus.</title>
        <authorList>
            <person name="Mahan K.M."/>
        </authorList>
    </citation>
    <scope>NUCLEOTIDE SEQUENCE</scope>
    <source>
        <strain evidence="2">UTEX B ZZ1240</strain>
    </source>
</reference>
<dbReference type="GO" id="GO:0016491">
    <property type="term" value="F:oxidoreductase activity"/>
    <property type="evidence" value="ECO:0007669"/>
    <property type="project" value="InterPro"/>
</dbReference>
<dbReference type="InterPro" id="IPR020843">
    <property type="entry name" value="ER"/>
</dbReference>
<dbReference type="PANTHER" id="PTHR11695:SF294">
    <property type="entry name" value="RETICULON-4-INTERACTING PROTEIN 1, MITOCHONDRIAL"/>
    <property type="match status" value="1"/>
</dbReference>
<dbReference type="EMBL" id="JAFCMP010000468">
    <property type="protein sequence ID" value="KAG5179409.1"/>
    <property type="molecule type" value="Genomic_DNA"/>
</dbReference>
<dbReference type="SMART" id="SM00829">
    <property type="entry name" value="PKS_ER"/>
    <property type="match status" value="1"/>
</dbReference>
<feature type="domain" description="Enoyl reductase (ER)" evidence="1">
    <location>
        <begin position="29"/>
        <end position="544"/>
    </location>
</feature>
<evidence type="ECO:0000313" key="2">
    <source>
        <dbReference type="EMBL" id="KAG5179409.1"/>
    </source>
</evidence>
<dbReference type="Gene3D" id="3.40.50.720">
    <property type="entry name" value="NAD(P)-binding Rossmann-like Domain"/>
    <property type="match status" value="2"/>
</dbReference>
<gene>
    <name evidence="2" type="ORF">JKP88DRAFT_280315</name>
</gene>
<dbReference type="SUPFAM" id="SSF51735">
    <property type="entry name" value="NAD(P)-binding Rossmann-fold domains"/>
    <property type="match status" value="1"/>
</dbReference>
<dbReference type="Gene3D" id="3.90.180.10">
    <property type="entry name" value="Medium-chain alcohol dehydrogenases, catalytic domain"/>
    <property type="match status" value="3"/>
</dbReference>
<dbReference type="Proteomes" id="UP000664859">
    <property type="component" value="Unassembled WGS sequence"/>
</dbReference>
<accession>A0A836CBB0</accession>
<dbReference type="OrthoDB" id="201656at2759"/>
<name>A0A836CBB0_9STRA</name>
<dbReference type="InterPro" id="IPR036291">
    <property type="entry name" value="NAD(P)-bd_dom_sf"/>
</dbReference>
<proteinExistence type="predicted"/>
<dbReference type="InterPro" id="IPR013154">
    <property type="entry name" value="ADH-like_N"/>
</dbReference>
<evidence type="ECO:0000313" key="3">
    <source>
        <dbReference type="Proteomes" id="UP000664859"/>
    </source>
</evidence>
<dbReference type="PANTHER" id="PTHR11695">
    <property type="entry name" value="ALCOHOL DEHYDROGENASE RELATED"/>
    <property type="match status" value="1"/>
</dbReference>
<comment type="caution">
    <text evidence="2">The sequence shown here is derived from an EMBL/GenBank/DDBJ whole genome shotgun (WGS) entry which is preliminary data.</text>
</comment>
<dbReference type="InterPro" id="IPR011032">
    <property type="entry name" value="GroES-like_sf"/>
</dbReference>
<protein>
    <recommendedName>
        <fullName evidence="1">Enoyl reductase (ER) domain-containing protein</fullName>
    </recommendedName>
</protein>
<sequence length="614" mass="65654">MSTYKVGSIEGPSGLATMRAVAVKKYSKRATDAMAMVADFPAPVSAAPSEVIVRVVAAGLNDIDINKARGKLRDLMGDVFPYVVGYDFSGIVVAVGREAGLHYIRNNKARGKLRGLMGDVFPYAVGYDFSGVVVAVGRAGLNDIDIEKARGTLRGLMGDVFPYAVGYDYCGVVVAVGREVAPFSPETKRINIPALPLVTRFSPDEEVYGCLSPTLEDQSSAAATGLQTAAVDISLRHLSPQVDKRRRPYGTLAEYCICDESEVAHKPANLQHEAAASVPLAALTAIQAFETARFNSKGMKKVFISGGGTSVSTVAIQLAKEVYQASHIVTTVLPTQDAAVASLFDSKVVKVLNSEKDTDSLDSCRDFDFAMDNTGDVMWMINLGLLRDKGIALARLRSALSAALHMAYSGRVMIHMAESRGGGHMEEDVGEDPEMPFGGGGGILISTVAEPTADEAKSVFQVSAMRRVMLDMKGKKFHRAAEKAGIEYHRVFPLISGEALEQVINPHLEKGTIRPIIDSLHTFDHFGRALKILKSGNPLGKVVVRVVGPGAVPVPITPEPISLLTKSSAVIAEAGERGVVRSTAMPVEEKAEESPESTSTRFVQAWVAFDSAQN</sequence>
<dbReference type="SUPFAM" id="SSF50129">
    <property type="entry name" value="GroES-like"/>
    <property type="match status" value="2"/>
</dbReference>
<dbReference type="AlphaFoldDB" id="A0A836CBB0"/>
<dbReference type="Pfam" id="PF08240">
    <property type="entry name" value="ADH_N"/>
    <property type="match status" value="2"/>
</dbReference>